<accession>A0A3D8PHE7</accession>
<dbReference type="PANTHER" id="PTHR48207:SF3">
    <property type="entry name" value="SUCCINATE--HYDROXYMETHYLGLUTARATE COA-TRANSFERASE"/>
    <property type="match status" value="1"/>
</dbReference>
<dbReference type="RefSeq" id="WP_115754333.1">
    <property type="nucleotide sequence ID" value="NZ_QFCQ01000004.1"/>
</dbReference>
<keyword evidence="3" id="KW-1185">Reference proteome</keyword>
<dbReference type="AlphaFoldDB" id="A0A3D8PHE7"/>
<dbReference type="EMBL" id="QFCQ01000004">
    <property type="protein sequence ID" value="RDW14671.1"/>
    <property type="molecule type" value="Genomic_DNA"/>
</dbReference>
<dbReference type="PANTHER" id="PTHR48207">
    <property type="entry name" value="SUCCINATE--HYDROXYMETHYLGLUTARATE COA-TRANSFERASE"/>
    <property type="match status" value="1"/>
</dbReference>
<comment type="caution">
    <text evidence="2">The sequence shown here is derived from an EMBL/GenBank/DDBJ whole genome shotgun (WGS) entry which is preliminary data.</text>
</comment>
<evidence type="ECO:0000256" key="1">
    <source>
        <dbReference type="ARBA" id="ARBA00022679"/>
    </source>
</evidence>
<dbReference type="InterPro" id="IPR023606">
    <property type="entry name" value="CoA-Trfase_III_dom_1_sf"/>
</dbReference>
<evidence type="ECO:0000313" key="3">
    <source>
        <dbReference type="Proteomes" id="UP000256679"/>
    </source>
</evidence>
<dbReference type="Gene3D" id="3.30.1540.10">
    <property type="entry name" value="formyl-coa transferase, domain 3"/>
    <property type="match status" value="1"/>
</dbReference>
<sequence length="378" mass="40093">MTNTAPLGGLTILELGHSVAGPYAGLILAELGARVIKVENPTTGDYARGWGPPFLEDDATAFHALNRGKESVTLDFSDPAQLALLRRLIAQADAVIQNLRPGLLAKFGIDVVQLRAEHPDLIWCDIGAFGKSGPLAGKPGYDPLAQASSGIMSITGEADRPPVRVGVSLVDMGSGMWTVIGLLSALVERQKSGQGAHVATSLFETGLAWMTIPLAAHAVSGEVRKPHGSGLAEIVPYQAFEAADGHVMIAAGNDRLFARLCAAIPGLTGLGKDERFRQNRGRVTLRDELIPQIAAAIRPLRMAEVGALLDAVQVPNCPLLRIDQVWTHPQTKAVGILTQGGDHRWVGLPFSIDDHRPSSGGAAPRLGAQDQAIRQEFQ</sequence>
<organism evidence="2 3">
    <name type="scientific">Paracoccus thiocyanatus</name>
    <dbReference type="NCBI Taxonomy" id="34006"/>
    <lineage>
        <taxon>Bacteria</taxon>
        <taxon>Pseudomonadati</taxon>
        <taxon>Pseudomonadota</taxon>
        <taxon>Alphaproteobacteria</taxon>
        <taxon>Rhodobacterales</taxon>
        <taxon>Paracoccaceae</taxon>
        <taxon>Paracoccus</taxon>
    </lineage>
</organism>
<evidence type="ECO:0000313" key="2">
    <source>
        <dbReference type="EMBL" id="RDW14671.1"/>
    </source>
</evidence>
<dbReference type="Proteomes" id="UP000256679">
    <property type="component" value="Unassembled WGS sequence"/>
</dbReference>
<dbReference type="InterPro" id="IPR050483">
    <property type="entry name" value="CoA-transferase_III_domain"/>
</dbReference>
<dbReference type="Gene3D" id="3.40.50.10540">
    <property type="entry name" value="Crotonobetainyl-coa:carnitine coa-transferase, domain 1"/>
    <property type="match status" value="1"/>
</dbReference>
<dbReference type="SUPFAM" id="SSF89796">
    <property type="entry name" value="CoA-transferase family III (CaiB/BaiF)"/>
    <property type="match status" value="1"/>
</dbReference>
<keyword evidence="1" id="KW-0808">Transferase</keyword>
<proteinExistence type="predicted"/>
<dbReference type="Pfam" id="PF02515">
    <property type="entry name" value="CoA_transf_3"/>
    <property type="match status" value="1"/>
</dbReference>
<dbReference type="GO" id="GO:0008410">
    <property type="term" value="F:CoA-transferase activity"/>
    <property type="evidence" value="ECO:0007669"/>
    <property type="project" value="TreeGrafter"/>
</dbReference>
<dbReference type="InterPro" id="IPR003673">
    <property type="entry name" value="CoA-Trfase_fam_III"/>
</dbReference>
<gene>
    <name evidence="2" type="ORF">DIE28_01350</name>
</gene>
<reference evidence="2 3" key="1">
    <citation type="submission" date="2018-05" db="EMBL/GenBank/DDBJ databases">
        <title>Whole genome sequencing of Paracoccus thiocyanatus SST.</title>
        <authorList>
            <person name="Ghosh W."/>
            <person name="Rameez M.J."/>
            <person name="Roy C."/>
        </authorList>
    </citation>
    <scope>NUCLEOTIDE SEQUENCE [LARGE SCALE GENOMIC DNA]</scope>
    <source>
        <strain evidence="2 3">SST</strain>
    </source>
</reference>
<dbReference type="InterPro" id="IPR044855">
    <property type="entry name" value="CoA-Trfase_III_dom3_sf"/>
</dbReference>
<name>A0A3D8PHE7_9RHOB</name>
<protein>
    <submittedName>
        <fullName evidence="2">Carnitine dehydratase</fullName>
    </submittedName>
</protein>